<dbReference type="InterPro" id="IPR017441">
    <property type="entry name" value="Protein_kinase_ATP_BS"/>
</dbReference>
<dbReference type="InterPro" id="IPR000719">
    <property type="entry name" value="Prot_kinase_dom"/>
</dbReference>
<feature type="compositionally biased region" description="Low complexity" evidence="4">
    <location>
        <begin position="14"/>
        <end position="24"/>
    </location>
</feature>
<dbReference type="InterPro" id="IPR008271">
    <property type="entry name" value="Ser/Thr_kinase_AS"/>
</dbReference>
<dbReference type="InterPro" id="IPR000253">
    <property type="entry name" value="FHA_dom"/>
</dbReference>
<keyword evidence="1 3" id="KW-0547">Nucleotide-binding</keyword>
<evidence type="ECO:0000256" key="4">
    <source>
        <dbReference type="SAM" id="MobiDB-lite"/>
    </source>
</evidence>
<keyword evidence="7" id="KW-0418">Kinase</keyword>
<gene>
    <name evidence="7" type="ORF">SARC_08766</name>
</gene>
<dbReference type="STRING" id="667725.A0A0L0FS60"/>
<dbReference type="GO" id="GO:0004672">
    <property type="term" value="F:protein kinase activity"/>
    <property type="evidence" value="ECO:0007669"/>
    <property type="project" value="InterPro"/>
</dbReference>
<evidence type="ECO:0000256" key="1">
    <source>
        <dbReference type="ARBA" id="ARBA00022741"/>
    </source>
</evidence>
<feature type="region of interest" description="Disordered" evidence="4">
    <location>
        <begin position="477"/>
        <end position="534"/>
    </location>
</feature>
<dbReference type="InterPro" id="IPR011009">
    <property type="entry name" value="Kinase-like_dom_sf"/>
</dbReference>
<feature type="domain" description="FHA" evidence="5">
    <location>
        <begin position="61"/>
        <end position="121"/>
    </location>
</feature>
<feature type="region of interest" description="Disordered" evidence="4">
    <location>
        <begin position="1"/>
        <end position="37"/>
    </location>
</feature>
<evidence type="ECO:0000259" key="5">
    <source>
        <dbReference type="PROSITE" id="PS50006"/>
    </source>
</evidence>
<dbReference type="Pfam" id="PF00069">
    <property type="entry name" value="Pkinase"/>
    <property type="match status" value="1"/>
</dbReference>
<evidence type="ECO:0000313" key="7">
    <source>
        <dbReference type="EMBL" id="KNC78818.1"/>
    </source>
</evidence>
<dbReference type="SMART" id="SM00240">
    <property type="entry name" value="FHA"/>
    <property type="match status" value="1"/>
</dbReference>
<evidence type="ECO:0000256" key="2">
    <source>
        <dbReference type="ARBA" id="ARBA00022840"/>
    </source>
</evidence>
<dbReference type="Proteomes" id="UP000054560">
    <property type="component" value="Unassembled WGS sequence"/>
</dbReference>
<dbReference type="PANTHER" id="PTHR24347">
    <property type="entry name" value="SERINE/THREONINE-PROTEIN KINASE"/>
    <property type="match status" value="1"/>
</dbReference>
<dbReference type="PROSITE" id="PS50011">
    <property type="entry name" value="PROTEIN_KINASE_DOM"/>
    <property type="match status" value="1"/>
</dbReference>
<name>A0A0L0FS60_9EUKA</name>
<feature type="compositionally biased region" description="Basic and acidic residues" evidence="4">
    <location>
        <begin position="479"/>
        <end position="488"/>
    </location>
</feature>
<dbReference type="PROSITE" id="PS00107">
    <property type="entry name" value="PROTEIN_KINASE_ATP"/>
    <property type="match status" value="1"/>
</dbReference>
<accession>A0A0L0FS60</accession>
<evidence type="ECO:0000256" key="3">
    <source>
        <dbReference type="PROSITE-ProRule" id="PRU10141"/>
    </source>
</evidence>
<dbReference type="PROSITE" id="PS00108">
    <property type="entry name" value="PROTEIN_KINASE_ST"/>
    <property type="match status" value="1"/>
</dbReference>
<dbReference type="SMART" id="SM00220">
    <property type="entry name" value="S_TKc"/>
    <property type="match status" value="1"/>
</dbReference>
<dbReference type="eggNOG" id="KOG0615">
    <property type="taxonomic scope" value="Eukaryota"/>
</dbReference>
<reference evidence="7 8" key="1">
    <citation type="submission" date="2011-02" db="EMBL/GenBank/DDBJ databases">
        <title>The Genome Sequence of Sphaeroforma arctica JP610.</title>
        <authorList>
            <consortium name="The Broad Institute Genome Sequencing Platform"/>
            <person name="Russ C."/>
            <person name="Cuomo C."/>
            <person name="Young S.K."/>
            <person name="Zeng Q."/>
            <person name="Gargeya S."/>
            <person name="Alvarado L."/>
            <person name="Berlin A."/>
            <person name="Chapman S.B."/>
            <person name="Chen Z."/>
            <person name="Freedman E."/>
            <person name="Gellesch M."/>
            <person name="Goldberg J."/>
            <person name="Griggs A."/>
            <person name="Gujja S."/>
            <person name="Heilman E."/>
            <person name="Heiman D."/>
            <person name="Howarth C."/>
            <person name="Mehta T."/>
            <person name="Neiman D."/>
            <person name="Pearson M."/>
            <person name="Roberts A."/>
            <person name="Saif S."/>
            <person name="Shea T."/>
            <person name="Shenoy N."/>
            <person name="Sisk P."/>
            <person name="Stolte C."/>
            <person name="Sykes S."/>
            <person name="White J."/>
            <person name="Yandava C."/>
            <person name="Burger G."/>
            <person name="Gray M.W."/>
            <person name="Holland P.W.H."/>
            <person name="King N."/>
            <person name="Lang F.B.F."/>
            <person name="Roger A.J."/>
            <person name="Ruiz-Trillo I."/>
            <person name="Haas B."/>
            <person name="Nusbaum C."/>
            <person name="Birren B."/>
        </authorList>
    </citation>
    <scope>NUCLEOTIDE SEQUENCE [LARGE SCALE GENOMIC DNA]</scope>
    <source>
        <strain evidence="7 8">JP610</strain>
    </source>
</reference>
<keyword evidence="7" id="KW-0808">Transferase</keyword>
<evidence type="ECO:0000313" key="8">
    <source>
        <dbReference type="Proteomes" id="UP000054560"/>
    </source>
</evidence>
<dbReference type="FunFam" id="3.30.200.20:FF:000042">
    <property type="entry name" value="Aurora kinase A"/>
    <property type="match status" value="1"/>
</dbReference>
<dbReference type="RefSeq" id="XP_014152720.1">
    <property type="nucleotide sequence ID" value="XM_014297245.1"/>
</dbReference>
<dbReference type="CDD" id="cd05117">
    <property type="entry name" value="STKc_CAMK"/>
    <property type="match status" value="1"/>
</dbReference>
<dbReference type="Gene3D" id="1.10.510.10">
    <property type="entry name" value="Transferase(Phosphotransferase) domain 1"/>
    <property type="match status" value="1"/>
</dbReference>
<proteinExistence type="predicted"/>
<keyword evidence="2 3" id="KW-0067">ATP-binding</keyword>
<dbReference type="PROSITE" id="PS50006">
    <property type="entry name" value="FHA_DOMAIN"/>
    <property type="match status" value="1"/>
</dbReference>
<feature type="compositionally biased region" description="Basic and acidic residues" evidence="4">
    <location>
        <begin position="505"/>
        <end position="517"/>
    </location>
</feature>
<evidence type="ECO:0000259" key="6">
    <source>
        <dbReference type="PROSITE" id="PS50011"/>
    </source>
</evidence>
<dbReference type="SUPFAM" id="SSF56112">
    <property type="entry name" value="Protein kinase-like (PK-like)"/>
    <property type="match status" value="1"/>
</dbReference>
<protein>
    <submittedName>
        <fullName evidence="7">CAMK/RAD53 protein kinase</fullName>
    </submittedName>
</protein>
<dbReference type="Gene3D" id="2.60.200.20">
    <property type="match status" value="1"/>
</dbReference>
<organism evidence="7 8">
    <name type="scientific">Sphaeroforma arctica JP610</name>
    <dbReference type="NCBI Taxonomy" id="667725"/>
    <lineage>
        <taxon>Eukaryota</taxon>
        <taxon>Ichthyosporea</taxon>
        <taxon>Ichthyophonida</taxon>
        <taxon>Sphaeroforma</taxon>
    </lineage>
</organism>
<dbReference type="AlphaFoldDB" id="A0A0L0FS60"/>
<dbReference type="Pfam" id="PF00498">
    <property type="entry name" value="FHA"/>
    <property type="match status" value="1"/>
</dbReference>
<dbReference type="OrthoDB" id="407410at2759"/>
<sequence length="548" mass="60592">MDYDSYDIDGASATQPTQTLPQTQEVGNNTQSSEKDEPLVWGRLDPLREKLKAIDLVNDVYTIGRNANCDIKLSKPTISNQHANIKVVREGSSVDMDAVYGVIVFLSDTSTNGTYLNNERVGKGNKKLLKDGDIISLPLRSLAAPKAQEPGEKLIGKPVVNAFLFRNLARGSADEGQHKDTGEYTITNKILGTGNFAEVRLAVHATTGLKVAAKCMDKKRLSLQAMNSATIKKEAEILHALHHPCVIKIEEMFETEKYLYIMLELVSGGALFEYVHERGRLSEKQSMDFTYQMLKGLDYLHKNGVTHRDMKPENVLLLPYQVEGTFLLKITDFGLAKIVGETSFMQTLCGTPNYLAPEIMDAGKHSKTRGGYTNRVDCWSLGVIVYIMLAGHMPFSDDITGPSMGEQISEGLYSFPDDLFGHTSEEAITLITNLLCVMPSERYSVEMALNSPWFKSDVIAKVDELLTLWQKANPPKRRSVADSDRITEADDGPMDTSDLSNAENGELKDTPVHTESRSRKRPIPAKRPLETATSDCSALPVKVAKLGL</sequence>
<dbReference type="GO" id="GO:0005524">
    <property type="term" value="F:ATP binding"/>
    <property type="evidence" value="ECO:0007669"/>
    <property type="project" value="UniProtKB-UniRule"/>
</dbReference>
<feature type="domain" description="Protein kinase" evidence="6">
    <location>
        <begin position="185"/>
        <end position="454"/>
    </location>
</feature>
<dbReference type="InterPro" id="IPR008984">
    <property type="entry name" value="SMAD_FHA_dom_sf"/>
</dbReference>
<keyword evidence="8" id="KW-1185">Reference proteome</keyword>
<dbReference type="GeneID" id="25909270"/>
<dbReference type="SUPFAM" id="SSF49879">
    <property type="entry name" value="SMAD/FHA domain"/>
    <property type="match status" value="1"/>
</dbReference>
<dbReference type="FunFam" id="1.10.510.10:FF:000571">
    <property type="entry name" value="Maternal embryonic leucine zipper kinase"/>
    <property type="match status" value="1"/>
</dbReference>
<dbReference type="EMBL" id="KQ242419">
    <property type="protein sequence ID" value="KNC78818.1"/>
    <property type="molecule type" value="Genomic_DNA"/>
</dbReference>
<feature type="binding site" evidence="3">
    <location>
        <position position="214"/>
    </location>
    <ligand>
        <name>ATP</name>
        <dbReference type="ChEBI" id="CHEBI:30616"/>
    </ligand>
</feature>